<evidence type="ECO:0000313" key="1">
    <source>
        <dbReference type="EMBL" id="PIL36012.1"/>
    </source>
</evidence>
<proteinExistence type="predicted"/>
<dbReference type="EMBL" id="AYKW01000002">
    <property type="protein sequence ID" value="PIL36012.1"/>
    <property type="molecule type" value="Genomic_DNA"/>
</dbReference>
<organism evidence="1 2">
    <name type="scientific">Ganoderma sinense ZZ0214-1</name>
    <dbReference type="NCBI Taxonomy" id="1077348"/>
    <lineage>
        <taxon>Eukaryota</taxon>
        <taxon>Fungi</taxon>
        <taxon>Dikarya</taxon>
        <taxon>Basidiomycota</taxon>
        <taxon>Agaricomycotina</taxon>
        <taxon>Agaricomycetes</taxon>
        <taxon>Polyporales</taxon>
        <taxon>Polyporaceae</taxon>
        <taxon>Ganoderma</taxon>
    </lineage>
</organism>
<reference evidence="1 2" key="1">
    <citation type="journal article" date="2015" name="Sci. Rep.">
        <title>Chromosome-level genome map provides insights into diverse defense mechanisms in the medicinal fungus Ganoderma sinense.</title>
        <authorList>
            <person name="Zhu Y."/>
            <person name="Xu J."/>
            <person name="Sun C."/>
            <person name="Zhou S."/>
            <person name="Xu H."/>
            <person name="Nelson D.R."/>
            <person name="Qian J."/>
            <person name="Song J."/>
            <person name="Luo H."/>
            <person name="Xiang L."/>
            <person name="Li Y."/>
            <person name="Xu Z."/>
            <person name="Ji A."/>
            <person name="Wang L."/>
            <person name="Lu S."/>
            <person name="Hayward A."/>
            <person name="Sun W."/>
            <person name="Li X."/>
            <person name="Schwartz D.C."/>
            <person name="Wang Y."/>
            <person name="Chen S."/>
        </authorList>
    </citation>
    <scope>NUCLEOTIDE SEQUENCE [LARGE SCALE GENOMIC DNA]</scope>
    <source>
        <strain evidence="1 2">ZZ0214-1</strain>
    </source>
</reference>
<dbReference type="OrthoDB" id="2771500at2759"/>
<dbReference type="Proteomes" id="UP000230002">
    <property type="component" value="Unassembled WGS sequence"/>
</dbReference>
<keyword evidence="2" id="KW-1185">Reference proteome</keyword>
<evidence type="ECO:0000313" key="2">
    <source>
        <dbReference type="Proteomes" id="UP000230002"/>
    </source>
</evidence>
<protein>
    <submittedName>
        <fullName evidence="1">Uncharacterized protein</fullName>
    </submittedName>
</protein>
<sequence>MDENAPPSYNDDMARAELKRKFTALVKDQQDIQDLFKTIARELQATPEIGDRHPLLNEWEGLRERHRQTYNKSRHNASWCSRYLENFAKTMIPMSISRELPEKKEMIRLFLEAIGAHLEAAKENMDGFSQLARDVEAFPPKVARVIGIANTTSWGEGLVGMVCAGIEKLWNSIWQMLTGLLTNLAYVLDAALARLGRISFSFCGGSIDFWVNPYGSLREELKPHRLIHSEPMDNNYDMLQDKLTGFESAWQLVHLKCSQLLADVELAQNFAAGELPVPQAVDTHLEAAAVTALDESLIECLRAYSKGQLPNIP</sequence>
<name>A0A2G8SQI9_9APHY</name>
<dbReference type="AlphaFoldDB" id="A0A2G8SQI9"/>
<accession>A0A2G8SQI9</accession>
<dbReference type="STRING" id="1077348.A0A2G8SQI9"/>
<comment type="caution">
    <text evidence="1">The sequence shown here is derived from an EMBL/GenBank/DDBJ whole genome shotgun (WGS) entry which is preliminary data.</text>
</comment>
<gene>
    <name evidence="1" type="ORF">GSI_01672</name>
</gene>